<dbReference type="PANTHER" id="PTHR30349">
    <property type="entry name" value="PHAGE INTEGRASE-RELATED"/>
    <property type="match status" value="1"/>
</dbReference>
<keyword evidence="7" id="KW-1179">Viral genome integration</keyword>
<keyword evidence="3" id="KW-0808">Transferase</keyword>
<dbReference type="Pfam" id="PF20172">
    <property type="entry name" value="DUF6538"/>
    <property type="match status" value="1"/>
</dbReference>
<dbReference type="SUPFAM" id="SSF56349">
    <property type="entry name" value="DNA breaking-rejoining enzymes"/>
    <property type="match status" value="1"/>
</dbReference>
<dbReference type="InterPro" id="IPR046668">
    <property type="entry name" value="DUF6538"/>
</dbReference>
<evidence type="ECO:0000259" key="8">
    <source>
        <dbReference type="PROSITE" id="PS51898"/>
    </source>
</evidence>
<dbReference type="GO" id="GO:0016740">
    <property type="term" value="F:transferase activity"/>
    <property type="evidence" value="ECO:0007669"/>
    <property type="project" value="UniProtKB-KW"/>
</dbReference>
<dbReference type="Pfam" id="PF00589">
    <property type="entry name" value="Phage_integrase"/>
    <property type="match status" value="1"/>
</dbReference>
<keyword evidence="4" id="KW-0378">Hydrolase</keyword>
<dbReference type="GO" id="GO:0003677">
    <property type="term" value="F:DNA binding"/>
    <property type="evidence" value="ECO:0007669"/>
    <property type="project" value="UniProtKB-KW"/>
</dbReference>
<dbReference type="GO" id="GO:0016787">
    <property type="term" value="F:hydrolase activity"/>
    <property type="evidence" value="ECO:0007669"/>
    <property type="project" value="UniProtKB-KW"/>
</dbReference>
<dbReference type="InterPro" id="IPR013762">
    <property type="entry name" value="Integrase-like_cat_sf"/>
</dbReference>
<dbReference type="InterPro" id="IPR010998">
    <property type="entry name" value="Integrase_recombinase_N"/>
</dbReference>
<dbReference type="GO" id="GO:0006310">
    <property type="term" value="P:DNA recombination"/>
    <property type="evidence" value="ECO:0007669"/>
    <property type="project" value="UniProtKB-KW"/>
</dbReference>
<feature type="domain" description="Tyr recombinase" evidence="8">
    <location>
        <begin position="256"/>
        <end position="453"/>
    </location>
</feature>
<keyword evidence="7" id="KW-0229">DNA integration</keyword>
<evidence type="ECO:0000256" key="5">
    <source>
        <dbReference type="ARBA" id="ARBA00023125"/>
    </source>
</evidence>
<dbReference type="PANTHER" id="PTHR30349:SF41">
    <property type="entry name" value="INTEGRASE_RECOMBINASE PROTEIN MJ0367-RELATED"/>
    <property type="match status" value="1"/>
</dbReference>
<keyword evidence="6" id="KW-0233">DNA recombination</keyword>
<accession>A0A8S5PCG6</accession>
<name>A0A8S5PCG6_9CAUD</name>
<evidence type="ECO:0000256" key="2">
    <source>
        <dbReference type="ARBA" id="ARBA00016082"/>
    </source>
</evidence>
<dbReference type="CDD" id="cd01184">
    <property type="entry name" value="INT_C_like_1"/>
    <property type="match status" value="1"/>
</dbReference>
<dbReference type="EMBL" id="BK015384">
    <property type="protein sequence ID" value="DAE04131.1"/>
    <property type="molecule type" value="Genomic_DNA"/>
</dbReference>
<sequence>MRSVVKRKNGYFYFRKTIPKDVKAENSARDFLVSLGTKSVTEAIIKASPLIQLSSYLVMNARQENKKIMFRQTSAKTTDLCLNFMASVTIGDMKMTFEGETQEVVGAIKELKRESNSKSSTQTIEIFDSELILSRKNDYLKHLKKMNYSPQTIMSIDYSFNEFSIIMGENRLSDINQKFIKQVVRIIFALPNSYDNKQTIQTILKEGKQPRSYNTSKNLIARLKGYFSYLVNQDLLDRNPITSDLYPQPPRSMNSNNYANFTRGDLQKIFSNEIIEGSKFLSYHYWSCVLALYTGARIAEILQLHLNDVVFNENISYININNLDDKLIKNKSSIRKIPIHPKILELGFKQFYEQVKSEGYENLFPDNSSLYINRPSNNISVWFGKFLRKLNISPDGTRRKVLHSFRHTFITELQRLDTPLEIRQSIVGHSSGVITIDVYGEKTQLDKMYEWIKKIDFNLDIPILKNTSFHKRKRKEVFSKYSK</sequence>
<evidence type="ECO:0000256" key="4">
    <source>
        <dbReference type="ARBA" id="ARBA00022801"/>
    </source>
</evidence>
<dbReference type="InterPro" id="IPR050090">
    <property type="entry name" value="Tyrosine_recombinase_XerCD"/>
</dbReference>
<comment type="similarity">
    <text evidence="1">Belongs to the 'phage' integrase family.</text>
</comment>
<dbReference type="Gene3D" id="1.10.150.130">
    <property type="match status" value="1"/>
</dbReference>
<dbReference type="GO" id="GO:0044826">
    <property type="term" value="P:viral genome integration into host DNA"/>
    <property type="evidence" value="ECO:0007669"/>
    <property type="project" value="UniProtKB-KW"/>
</dbReference>
<dbReference type="PROSITE" id="PS51898">
    <property type="entry name" value="TYR_RECOMBINASE"/>
    <property type="match status" value="1"/>
</dbReference>
<keyword evidence="5" id="KW-0238">DNA-binding</keyword>
<dbReference type="GO" id="GO:0015074">
    <property type="term" value="P:DNA integration"/>
    <property type="evidence" value="ECO:0007669"/>
    <property type="project" value="InterPro"/>
</dbReference>
<evidence type="ECO:0000256" key="3">
    <source>
        <dbReference type="ARBA" id="ARBA00022679"/>
    </source>
</evidence>
<dbReference type="InterPro" id="IPR011010">
    <property type="entry name" value="DNA_brk_join_enz"/>
</dbReference>
<evidence type="ECO:0000256" key="1">
    <source>
        <dbReference type="ARBA" id="ARBA00008857"/>
    </source>
</evidence>
<proteinExistence type="inferred from homology"/>
<protein>
    <recommendedName>
        <fullName evidence="2">Integrase</fullName>
    </recommendedName>
</protein>
<dbReference type="InterPro" id="IPR002104">
    <property type="entry name" value="Integrase_catalytic"/>
</dbReference>
<evidence type="ECO:0000256" key="6">
    <source>
        <dbReference type="ARBA" id="ARBA00023172"/>
    </source>
</evidence>
<keyword evidence="7" id="KW-1160">Virus entry into host cell</keyword>
<dbReference type="Gene3D" id="1.10.443.10">
    <property type="entry name" value="Intergrase catalytic core"/>
    <property type="match status" value="1"/>
</dbReference>
<reference evidence="9" key="1">
    <citation type="journal article" date="2021" name="Proc. Natl. Acad. Sci. U.S.A.">
        <title>A Catalog of Tens of Thousands of Viruses from Human Metagenomes Reveals Hidden Associations with Chronic Diseases.</title>
        <authorList>
            <person name="Tisza M.J."/>
            <person name="Buck C.B."/>
        </authorList>
    </citation>
    <scope>NUCLEOTIDE SEQUENCE</scope>
    <source>
        <strain evidence="9">CtmpG14</strain>
    </source>
</reference>
<organism evidence="9">
    <name type="scientific">Siphoviridae sp. ctmpG14</name>
    <dbReference type="NCBI Taxonomy" id="2825654"/>
    <lineage>
        <taxon>Viruses</taxon>
        <taxon>Duplodnaviria</taxon>
        <taxon>Heunggongvirae</taxon>
        <taxon>Uroviricota</taxon>
        <taxon>Caudoviricetes</taxon>
    </lineage>
</organism>
<dbReference type="GO" id="GO:0075713">
    <property type="term" value="P:establishment of integrated proviral latency"/>
    <property type="evidence" value="ECO:0007669"/>
    <property type="project" value="UniProtKB-KW"/>
</dbReference>
<evidence type="ECO:0000256" key="7">
    <source>
        <dbReference type="ARBA" id="ARBA00023195"/>
    </source>
</evidence>
<evidence type="ECO:0000313" key="9">
    <source>
        <dbReference type="EMBL" id="DAE04131.1"/>
    </source>
</evidence>